<dbReference type="SMART" id="SM01005">
    <property type="entry name" value="Ala_racemase_C"/>
    <property type="match status" value="1"/>
</dbReference>
<evidence type="ECO:0000259" key="7">
    <source>
        <dbReference type="SMART" id="SM01005"/>
    </source>
</evidence>
<evidence type="ECO:0000256" key="4">
    <source>
        <dbReference type="HAMAP-Rule" id="MF_01201"/>
    </source>
</evidence>
<dbReference type="InterPro" id="IPR029066">
    <property type="entry name" value="PLP-binding_barrel"/>
</dbReference>
<dbReference type="InterPro" id="IPR020622">
    <property type="entry name" value="Ala_racemase_pyridoxalP-BS"/>
</dbReference>
<evidence type="ECO:0000256" key="1">
    <source>
        <dbReference type="ARBA" id="ARBA00001933"/>
    </source>
</evidence>
<evidence type="ECO:0000256" key="3">
    <source>
        <dbReference type="ARBA" id="ARBA00023235"/>
    </source>
</evidence>
<comment type="function">
    <text evidence="4">Catalyzes the interconversion of L-alanine and D-alanine. May also act on other amino acids.</text>
</comment>
<comment type="caution">
    <text evidence="8">The sequence shown here is derived from an EMBL/GenBank/DDBJ whole genome shotgun (WGS) entry which is preliminary data.</text>
</comment>
<dbReference type="EMBL" id="MFQZ01000005">
    <property type="protein sequence ID" value="OGH88184.1"/>
    <property type="molecule type" value="Genomic_DNA"/>
</dbReference>
<dbReference type="InterPro" id="IPR000821">
    <property type="entry name" value="Ala_racemase"/>
</dbReference>
<evidence type="ECO:0000313" key="8">
    <source>
        <dbReference type="EMBL" id="OGH88184.1"/>
    </source>
</evidence>
<feature type="binding site" evidence="4 6">
    <location>
        <position position="136"/>
    </location>
    <ligand>
        <name>substrate</name>
    </ligand>
</feature>
<comment type="catalytic activity">
    <reaction evidence="4">
        <text>L-alanine = D-alanine</text>
        <dbReference type="Rhea" id="RHEA:20249"/>
        <dbReference type="ChEBI" id="CHEBI:57416"/>
        <dbReference type="ChEBI" id="CHEBI:57972"/>
        <dbReference type="EC" id="5.1.1.1"/>
    </reaction>
</comment>
<sequence length="371" mass="41209">MHTWVEVDSKAINYNLAQFKKKIGPDKLLMPVVKANAYGHGIVEIAKICDSNRGVNRICVVNDDEAFLLVKSNIKKPIMILSFYDCSDEHKMYSLAKADAIFAVYRDDQIKLLNKVGEKANVKIRVHLKVDCGTGRIGVLPVDAVRVAQKIVAQKNLQLEGLWSHFASSETDKIYTKKQHEIFQKTAAQIEKAGIKIPIKHMACSASTVLFPLNQYTAARVGLSTYGLHPSQNTKPKINLKPALSWHTRIIQVKTLPKGSKISYGGTYTAKAPITLAVLPVGYYDGYDRSMSNVAEVLIKGQKCPIRGRICMNLCMVDISKVKNVKVGDVATLIGTQGKNSVSADQLAKWANTINYEIVDRINPLIPRIYR</sequence>
<feature type="binding site" evidence="4 6">
    <location>
        <position position="312"/>
    </location>
    <ligand>
        <name>substrate</name>
    </ligand>
</feature>
<dbReference type="FunFam" id="3.20.20.10:FF:000002">
    <property type="entry name" value="Alanine racemase"/>
    <property type="match status" value="1"/>
</dbReference>
<dbReference type="PANTHER" id="PTHR30511">
    <property type="entry name" value="ALANINE RACEMASE"/>
    <property type="match status" value="1"/>
</dbReference>
<dbReference type="Proteomes" id="UP000177907">
    <property type="component" value="Unassembled WGS sequence"/>
</dbReference>
<organism evidence="8 9">
    <name type="scientific">Candidatus Magasanikbacteria bacterium RIFOXYC2_FULL_42_28</name>
    <dbReference type="NCBI Taxonomy" id="1798704"/>
    <lineage>
        <taxon>Bacteria</taxon>
        <taxon>Candidatus Magasanikiibacteriota</taxon>
    </lineage>
</organism>
<dbReference type="SUPFAM" id="SSF51419">
    <property type="entry name" value="PLP-binding barrel"/>
    <property type="match status" value="1"/>
</dbReference>
<proteinExistence type="inferred from homology"/>
<dbReference type="GO" id="GO:0030170">
    <property type="term" value="F:pyridoxal phosphate binding"/>
    <property type="evidence" value="ECO:0007669"/>
    <property type="project" value="UniProtKB-UniRule"/>
</dbReference>
<dbReference type="Pfam" id="PF00842">
    <property type="entry name" value="Ala_racemase_C"/>
    <property type="match status" value="1"/>
</dbReference>
<reference evidence="8 9" key="1">
    <citation type="journal article" date="2016" name="Nat. Commun.">
        <title>Thousands of microbial genomes shed light on interconnected biogeochemical processes in an aquifer system.</title>
        <authorList>
            <person name="Anantharaman K."/>
            <person name="Brown C.T."/>
            <person name="Hug L.A."/>
            <person name="Sharon I."/>
            <person name="Castelle C.J."/>
            <person name="Probst A.J."/>
            <person name="Thomas B.C."/>
            <person name="Singh A."/>
            <person name="Wilkins M.J."/>
            <person name="Karaoz U."/>
            <person name="Brodie E.L."/>
            <person name="Williams K.H."/>
            <person name="Hubbard S.S."/>
            <person name="Banfield J.F."/>
        </authorList>
    </citation>
    <scope>NUCLEOTIDE SEQUENCE [LARGE SCALE GENOMIC DNA]</scope>
</reference>
<dbReference type="SUPFAM" id="SSF50621">
    <property type="entry name" value="Alanine racemase C-terminal domain-like"/>
    <property type="match status" value="1"/>
</dbReference>
<evidence type="ECO:0000256" key="2">
    <source>
        <dbReference type="ARBA" id="ARBA00022898"/>
    </source>
</evidence>
<keyword evidence="2 4" id="KW-0663">Pyridoxal phosphate</keyword>
<dbReference type="AlphaFoldDB" id="A0A1F6NX15"/>
<dbReference type="Gene3D" id="2.40.37.10">
    <property type="entry name" value="Lyase, Ornithine Decarboxylase, Chain A, domain 1"/>
    <property type="match status" value="1"/>
</dbReference>
<feature type="domain" description="Alanine racemase C-terminal" evidence="7">
    <location>
        <begin position="243"/>
        <end position="371"/>
    </location>
</feature>
<name>A0A1F6NX15_9BACT</name>
<evidence type="ECO:0000256" key="5">
    <source>
        <dbReference type="PIRSR" id="PIRSR600821-50"/>
    </source>
</evidence>
<dbReference type="STRING" id="1798704.A3J93_00375"/>
<evidence type="ECO:0000256" key="6">
    <source>
        <dbReference type="PIRSR" id="PIRSR600821-52"/>
    </source>
</evidence>
<dbReference type="Gene3D" id="3.20.20.10">
    <property type="entry name" value="Alanine racemase"/>
    <property type="match status" value="1"/>
</dbReference>
<dbReference type="HAMAP" id="MF_01201">
    <property type="entry name" value="Ala_racemase"/>
    <property type="match status" value="1"/>
</dbReference>
<dbReference type="GO" id="GO:0008784">
    <property type="term" value="F:alanine racemase activity"/>
    <property type="evidence" value="ECO:0007669"/>
    <property type="project" value="UniProtKB-UniRule"/>
</dbReference>
<comment type="similarity">
    <text evidence="4">Belongs to the alanine racemase family.</text>
</comment>
<keyword evidence="3 4" id="KW-0413">Isomerase</keyword>
<feature type="modified residue" description="N6-(pyridoxal phosphate)lysine" evidence="4 5">
    <location>
        <position position="34"/>
    </location>
</feature>
<dbReference type="InterPro" id="IPR001608">
    <property type="entry name" value="Ala_racemase_N"/>
</dbReference>
<dbReference type="InterPro" id="IPR009006">
    <property type="entry name" value="Ala_racemase/Decarboxylase_C"/>
</dbReference>
<dbReference type="InterPro" id="IPR011079">
    <property type="entry name" value="Ala_racemase_C"/>
</dbReference>
<comment type="cofactor">
    <cofactor evidence="1 4 5">
        <name>pyridoxal 5'-phosphate</name>
        <dbReference type="ChEBI" id="CHEBI:597326"/>
    </cofactor>
</comment>
<feature type="active site" description="Proton acceptor; specific for L-alanine" evidence="4">
    <location>
        <position position="264"/>
    </location>
</feature>
<dbReference type="GO" id="GO:0005829">
    <property type="term" value="C:cytosol"/>
    <property type="evidence" value="ECO:0007669"/>
    <property type="project" value="TreeGrafter"/>
</dbReference>
<dbReference type="CDD" id="cd00430">
    <property type="entry name" value="PLPDE_III_AR"/>
    <property type="match status" value="1"/>
</dbReference>
<protein>
    <recommendedName>
        <fullName evidence="4">Alanine racemase</fullName>
        <ecNumber evidence="4">5.1.1.1</ecNumber>
    </recommendedName>
</protein>
<feature type="active site" description="Proton acceptor; specific for D-alanine" evidence="4">
    <location>
        <position position="34"/>
    </location>
</feature>
<dbReference type="NCBIfam" id="TIGR00492">
    <property type="entry name" value="alr"/>
    <property type="match status" value="1"/>
</dbReference>
<dbReference type="UniPathway" id="UPA00042">
    <property type="reaction ID" value="UER00497"/>
</dbReference>
<dbReference type="Pfam" id="PF01168">
    <property type="entry name" value="Ala_racemase_N"/>
    <property type="match status" value="1"/>
</dbReference>
<evidence type="ECO:0000313" key="9">
    <source>
        <dbReference type="Proteomes" id="UP000177907"/>
    </source>
</evidence>
<dbReference type="GO" id="GO:0030632">
    <property type="term" value="P:D-alanine biosynthetic process"/>
    <property type="evidence" value="ECO:0007669"/>
    <property type="project" value="UniProtKB-UniRule"/>
</dbReference>
<comment type="pathway">
    <text evidence="4">Amino-acid biosynthesis; D-alanine biosynthesis; D-alanine from L-alanine: step 1/1.</text>
</comment>
<accession>A0A1F6NX15</accession>
<dbReference type="PROSITE" id="PS00395">
    <property type="entry name" value="ALANINE_RACEMASE"/>
    <property type="match status" value="1"/>
</dbReference>
<dbReference type="PRINTS" id="PR00992">
    <property type="entry name" value="ALARACEMASE"/>
</dbReference>
<dbReference type="EC" id="5.1.1.1" evidence="4"/>
<dbReference type="PANTHER" id="PTHR30511:SF0">
    <property type="entry name" value="ALANINE RACEMASE, CATABOLIC-RELATED"/>
    <property type="match status" value="1"/>
</dbReference>
<gene>
    <name evidence="8" type="ORF">A3J93_00375</name>
</gene>